<name>A0A1I3QF96_9PLAN</name>
<evidence type="ECO:0000313" key="4">
    <source>
        <dbReference type="Proteomes" id="UP000199518"/>
    </source>
</evidence>
<evidence type="ECO:0000313" key="3">
    <source>
        <dbReference type="EMBL" id="SFJ32037.1"/>
    </source>
</evidence>
<dbReference type="EMBL" id="FOQD01000018">
    <property type="protein sequence ID" value="SFJ32037.1"/>
    <property type="molecule type" value="Genomic_DNA"/>
</dbReference>
<accession>A0A1I3QF96</accession>
<feature type="signal peptide" evidence="2">
    <location>
        <begin position="1"/>
        <end position="24"/>
    </location>
</feature>
<keyword evidence="4" id="KW-1185">Reference proteome</keyword>
<keyword evidence="2" id="KW-0732">Signal</keyword>
<dbReference type="STRING" id="1576369.SAMN05421753_11854"/>
<dbReference type="RefSeq" id="WP_092054801.1">
    <property type="nucleotide sequence ID" value="NZ_FOQD01000018.1"/>
</dbReference>
<organism evidence="3 4">
    <name type="scientific">Planctomicrobium piriforme</name>
    <dbReference type="NCBI Taxonomy" id="1576369"/>
    <lineage>
        <taxon>Bacteria</taxon>
        <taxon>Pseudomonadati</taxon>
        <taxon>Planctomycetota</taxon>
        <taxon>Planctomycetia</taxon>
        <taxon>Planctomycetales</taxon>
        <taxon>Planctomycetaceae</taxon>
        <taxon>Planctomicrobium</taxon>
    </lineage>
</organism>
<reference evidence="4" key="1">
    <citation type="submission" date="2016-10" db="EMBL/GenBank/DDBJ databases">
        <authorList>
            <person name="Varghese N."/>
            <person name="Submissions S."/>
        </authorList>
    </citation>
    <scope>NUCLEOTIDE SEQUENCE [LARGE SCALE GENOMIC DNA]</scope>
    <source>
        <strain evidence="4">DSM 26348</strain>
    </source>
</reference>
<feature type="compositionally biased region" description="Polar residues" evidence="1">
    <location>
        <begin position="84"/>
        <end position="95"/>
    </location>
</feature>
<protein>
    <submittedName>
        <fullName evidence="3">Uncharacterized protein</fullName>
    </submittedName>
</protein>
<evidence type="ECO:0000256" key="1">
    <source>
        <dbReference type="SAM" id="MobiDB-lite"/>
    </source>
</evidence>
<proteinExistence type="predicted"/>
<gene>
    <name evidence="3" type="ORF">SAMN05421753_11854</name>
</gene>
<feature type="chain" id="PRO_5011762023" evidence="2">
    <location>
        <begin position="25"/>
        <end position="165"/>
    </location>
</feature>
<dbReference type="Proteomes" id="UP000199518">
    <property type="component" value="Unassembled WGS sequence"/>
</dbReference>
<sequence length="165" mass="17337">MNRRKATSWIVAMASLAMMVFVQTTHSPLMHGLQGCEGCHSHGPATASSATCGHQHAKGAGECKVAAASPCGHVHHHAEHSKTDTPAQCSETQCPTKGESPDAPSHSHSHDCQLCQFLTHAAQPLSCPVMLVGMEQVVEQPVSEVQAVVTATLPGPYVRGPPHQA</sequence>
<feature type="region of interest" description="Disordered" evidence="1">
    <location>
        <begin position="76"/>
        <end position="105"/>
    </location>
</feature>
<evidence type="ECO:0000256" key="2">
    <source>
        <dbReference type="SAM" id="SignalP"/>
    </source>
</evidence>
<dbReference type="AlphaFoldDB" id="A0A1I3QF96"/>